<dbReference type="InterPro" id="IPR036465">
    <property type="entry name" value="vWFA_dom_sf"/>
</dbReference>
<dbReference type="eggNOG" id="COG2304">
    <property type="taxonomic scope" value="Bacteria"/>
</dbReference>
<dbReference type="PROSITE" id="PS51257">
    <property type="entry name" value="PROKAR_LIPOPROTEIN"/>
    <property type="match status" value="1"/>
</dbReference>
<keyword evidence="4" id="KW-1185">Reference proteome</keyword>
<dbReference type="HOGENOM" id="CLU_031866_1_0_7"/>
<organism evidence="3 4">
    <name type="scientific">Megalodesulfovibrio gigas (strain ATCC 19364 / DSM 1382 / NCIMB 9332 / VKM B-1759)</name>
    <name type="common">Desulfovibrio gigas</name>
    <dbReference type="NCBI Taxonomy" id="1121448"/>
    <lineage>
        <taxon>Bacteria</taxon>
        <taxon>Pseudomonadati</taxon>
        <taxon>Thermodesulfobacteriota</taxon>
        <taxon>Desulfovibrionia</taxon>
        <taxon>Desulfovibrionales</taxon>
        <taxon>Desulfovibrionaceae</taxon>
        <taxon>Megalodesulfovibrio</taxon>
    </lineage>
</organism>
<dbReference type="Gene3D" id="3.40.50.410">
    <property type="entry name" value="von Willebrand factor, type A domain"/>
    <property type="match status" value="1"/>
</dbReference>
<dbReference type="PATRIC" id="fig|1121448.10.peg.3131"/>
<dbReference type="PROSITE" id="PS50234">
    <property type="entry name" value="VWFA"/>
    <property type="match status" value="1"/>
</dbReference>
<reference evidence="3 4" key="1">
    <citation type="journal article" date="2013" name="J. Bacteriol.">
        <title>Roles of HynAB and Ech, the only two hydrogenases found in the model sulfate reducer Desulfovibrio gigas.</title>
        <authorList>
            <person name="Morais-Silva F.O."/>
            <person name="Santos C.I."/>
            <person name="Rodrigues R."/>
            <person name="Pereira I.A."/>
            <person name="Rodrigues-Pousada C."/>
        </authorList>
    </citation>
    <scope>NUCLEOTIDE SEQUENCE [LARGE SCALE GENOMIC DNA]</scope>
    <source>
        <strain evidence="4">ATCC 19364 / DSM 1382 / NCIMB 9332 / VKM B-1759</strain>
    </source>
</reference>
<dbReference type="PANTHER" id="PTHR10579:SF43">
    <property type="entry name" value="ZINC FINGER (C3HC4-TYPE RING FINGER) FAMILY PROTEIN"/>
    <property type="match status" value="1"/>
</dbReference>
<evidence type="ECO:0000313" key="3">
    <source>
        <dbReference type="EMBL" id="AGW14883.1"/>
    </source>
</evidence>
<dbReference type="SUPFAM" id="SSF53300">
    <property type="entry name" value="vWA-like"/>
    <property type="match status" value="1"/>
</dbReference>
<dbReference type="AlphaFoldDB" id="T2GF14"/>
<reference evidence="4" key="2">
    <citation type="submission" date="2013-07" db="EMBL/GenBank/DDBJ databases">
        <authorList>
            <person name="Morais-Silva F.O."/>
            <person name="Rezende A.M."/>
            <person name="Pimentel C."/>
            <person name="Resende D.M."/>
            <person name="Santos C.I."/>
            <person name="Clemente C."/>
            <person name="de Oliveira L.M."/>
            <person name="da Silva S.M."/>
            <person name="Costa D.A."/>
            <person name="Varela-Raposo A."/>
            <person name="Horacio E.C.A."/>
            <person name="Matos M."/>
            <person name="Flores O."/>
            <person name="Ruiz J.C."/>
            <person name="Rodrigues-Pousada C."/>
        </authorList>
    </citation>
    <scope>NUCLEOTIDE SEQUENCE [LARGE SCALE GENOMIC DNA]</scope>
    <source>
        <strain evidence="4">ATCC 19364 / DSM 1382 / NCIMB 9332 / VKM B-1759</strain>
    </source>
</reference>
<sequence>MQRAPMQWLFLFCVLVAAACTVLGFSRQTSLPAMPAAASAATLSAGEGPLAMTATLTQSKLVRGSDGRTTLSLTLKAAAGEGPASPSGHPAVNQPMDVAVVLDRSGSMRGDKMAGAKEALRTLVAAMTERDRFALVSYADDVVVHQPLARCTPQTKAALLEHIESLEAGGNTNLGAGLEYGLQALQQASESANARLVLLVSDGLANRGVTDAVQLGRMAAKGLAQDVMLSTVGVGLDFNEFLMTRIADQGGGSYRFLEDPRTFAAGFFEEFATVRRAVALHLELRIHLPRGVQLLEASGYPVDMDGDVAVIRPGSLADGASRTLHLTLQARTDQPAAFEIGPVSVRYGPREAQRALHLTQPLVVACVEGRADADASIDKGSWERKVLTEDYNKLKEDVAAKVRGGDAAGARASIDHYVQTQQAANQAVGSERVQDNLEKDVEQLRQQVDETLAAPPAARPALQNRMAKSMQYESYSGRRDK</sequence>
<dbReference type="STRING" id="1121448.DGI_3174"/>
<protein>
    <submittedName>
        <fullName evidence="3">Putative von Willebrand factor, type A</fullName>
    </submittedName>
</protein>
<dbReference type="Proteomes" id="UP000016587">
    <property type="component" value="Chromosome"/>
</dbReference>
<proteinExistence type="predicted"/>
<feature type="domain" description="VWFA" evidence="2">
    <location>
        <begin position="97"/>
        <end position="278"/>
    </location>
</feature>
<dbReference type="Pfam" id="PF00092">
    <property type="entry name" value="VWA"/>
    <property type="match status" value="1"/>
</dbReference>
<dbReference type="KEGG" id="dgg:DGI_3174"/>
<dbReference type="InterPro" id="IPR051266">
    <property type="entry name" value="CLCR"/>
</dbReference>
<evidence type="ECO:0000259" key="2">
    <source>
        <dbReference type="PROSITE" id="PS50234"/>
    </source>
</evidence>
<dbReference type="RefSeq" id="WP_021761973.1">
    <property type="nucleotide sequence ID" value="NC_022444.1"/>
</dbReference>
<gene>
    <name evidence="3" type="ORF">DGI_3174</name>
</gene>
<dbReference type="SMART" id="SM00327">
    <property type="entry name" value="VWA"/>
    <property type="match status" value="1"/>
</dbReference>
<evidence type="ECO:0000313" key="4">
    <source>
        <dbReference type="Proteomes" id="UP000016587"/>
    </source>
</evidence>
<dbReference type="PANTHER" id="PTHR10579">
    <property type="entry name" value="CALCIUM-ACTIVATED CHLORIDE CHANNEL REGULATOR"/>
    <property type="match status" value="1"/>
</dbReference>
<feature type="region of interest" description="Disordered" evidence="1">
    <location>
        <begin position="450"/>
        <end position="481"/>
    </location>
</feature>
<dbReference type="OrthoDB" id="571198at2"/>
<accession>T2GF14</accession>
<evidence type="ECO:0000256" key="1">
    <source>
        <dbReference type="SAM" id="MobiDB-lite"/>
    </source>
</evidence>
<name>T2GF14_MEGG1</name>
<dbReference type="EMBL" id="CP006585">
    <property type="protein sequence ID" value="AGW14883.1"/>
    <property type="molecule type" value="Genomic_DNA"/>
</dbReference>
<dbReference type="InterPro" id="IPR002035">
    <property type="entry name" value="VWF_A"/>
</dbReference>